<feature type="transmembrane region" description="Helical" evidence="1">
    <location>
        <begin position="101"/>
        <end position="130"/>
    </location>
</feature>
<keyword evidence="1" id="KW-1133">Transmembrane helix</keyword>
<keyword evidence="1" id="KW-0472">Membrane</keyword>
<evidence type="ECO:0000313" key="2">
    <source>
        <dbReference type="EMBL" id="GAA1990784.1"/>
    </source>
</evidence>
<dbReference type="RefSeq" id="WP_344065903.1">
    <property type="nucleotide sequence ID" value="NZ_BAAAPU010000011.1"/>
</dbReference>
<organism evidence="2 3">
    <name type="scientific">Terrabacter lapilli</name>
    <dbReference type="NCBI Taxonomy" id="436231"/>
    <lineage>
        <taxon>Bacteria</taxon>
        <taxon>Bacillati</taxon>
        <taxon>Actinomycetota</taxon>
        <taxon>Actinomycetes</taxon>
        <taxon>Micrococcales</taxon>
        <taxon>Intrasporangiaceae</taxon>
        <taxon>Terrabacter</taxon>
    </lineage>
</organism>
<comment type="caution">
    <text evidence="2">The sequence shown here is derived from an EMBL/GenBank/DDBJ whole genome shotgun (WGS) entry which is preliminary data.</text>
</comment>
<dbReference type="EMBL" id="BAAAPU010000011">
    <property type="protein sequence ID" value="GAA1990784.1"/>
    <property type="molecule type" value="Genomic_DNA"/>
</dbReference>
<protein>
    <submittedName>
        <fullName evidence="2">Uncharacterized protein</fullName>
    </submittedName>
</protein>
<keyword evidence="1" id="KW-0812">Transmembrane</keyword>
<gene>
    <name evidence="2" type="ORF">GCM10009817_35990</name>
</gene>
<accession>A0ABN2SQW3</accession>
<evidence type="ECO:0000256" key="1">
    <source>
        <dbReference type="SAM" id="Phobius"/>
    </source>
</evidence>
<evidence type="ECO:0000313" key="3">
    <source>
        <dbReference type="Proteomes" id="UP001500013"/>
    </source>
</evidence>
<keyword evidence="3" id="KW-1185">Reference proteome</keyword>
<reference evidence="2 3" key="1">
    <citation type="journal article" date="2019" name="Int. J. Syst. Evol. Microbiol.">
        <title>The Global Catalogue of Microorganisms (GCM) 10K type strain sequencing project: providing services to taxonomists for standard genome sequencing and annotation.</title>
        <authorList>
            <consortium name="The Broad Institute Genomics Platform"/>
            <consortium name="The Broad Institute Genome Sequencing Center for Infectious Disease"/>
            <person name="Wu L."/>
            <person name="Ma J."/>
        </authorList>
    </citation>
    <scope>NUCLEOTIDE SEQUENCE [LARGE SCALE GENOMIC DNA]</scope>
    <source>
        <strain evidence="2 3">JCM 15628</strain>
    </source>
</reference>
<proteinExistence type="predicted"/>
<feature type="transmembrane region" description="Helical" evidence="1">
    <location>
        <begin position="142"/>
        <end position="164"/>
    </location>
</feature>
<feature type="transmembrane region" description="Helical" evidence="1">
    <location>
        <begin position="68"/>
        <end position="89"/>
    </location>
</feature>
<name>A0ABN2SQW3_9MICO</name>
<sequence length="189" mass="19341">MPDVRRLVAPLLAAGAVLVVAALVWPTQRMELATQQGTVPLLEVWLWGRVRSLSAQSSTDLAGSFGTLAVLGFSAVLALVAAGLWLWAVRRRRTRRRPGTVAAGAVGAALAVAAVGLTIMTAGLGFGWYAPGVPTVTRTAVAVFPQVAVGLWFVALVLMLALLLRGRGGPDAAPDGSPNGSPNGSPGGD</sequence>
<dbReference type="Proteomes" id="UP001500013">
    <property type="component" value="Unassembled WGS sequence"/>
</dbReference>